<dbReference type="InterPro" id="IPR000412">
    <property type="entry name" value="ABC_2_transport"/>
</dbReference>
<feature type="transmembrane region" description="Helical" evidence="5">
    <location>
        <begin position="20"/>
        <end position="41"/>
    </location>
</feature>
<evidence type="ECO:0000256" key="1">
    <source>
        <dbReference type="ARBA" id="ARBA00004141"/>
    </source>
</evidence>
<dbReference type="InterPro" id="IPR013525">
    <property type="entry name" value="ABC2_TM"/>
</dbReference>
<dbReference type="PANTHER" id="PTHR43332">
    <property type="entry name" value="INNER MEMBRANE TRANSPORT PERMEASE YADH-RELATED"/>
    <property type="match status" value="1"/>
</dbReference>
<dbReference type="Proteomes" id="UP000182229">
    <property type="component" value="Unassembled WGS sequence"/>
</dbReference>
<keyword evidence="5" id="KW-0813">Transport</keyword>
<dbReference type="PROSITE" id="PS51012">
    <property type="entry name" value="ABC_TM2"/>
    <property type="match status" value="1"/>
</dbReference>
<feature type="transmembrane region" description="Helical" evidence="5">
    <location>
        <begin position="225"/>
        <end position="246"/>
    </location>
</feature>
<dbReference type="PANTHER" id="PTHR43332:SF1">
    <property type="entry name" value="TRANSPORT PERMEASE PROTEIN"/>
    <property type="match status" value="1"/>
</dbReference>
<keyword evidence="3 5" id="KW-1133">Transmembrane helix</keyword>
<dbReference type="InterPro" id="IPR052522">
    <property type="entry name" value="ABC-2_transport_permease"/>
</dbReference>
<dbReference type="GO" id="GO:0140359">
    <property type="term" value="F:ABC-type transporter activity"/>
    <property type="evidence" value="ECO:0007669"/>
    <property type="project" value="InterPro"/>
</dbReference>
<dbReference type="PRINTS" id="PR00164">
    <property type="entry name" value="ABC2TRNSPORT"/>
</dbReference>
<dbReference type="EMBL" id="MPIN01000015">
    <property type="protein sequence ID" value="OJH35103.1"/>
    <property type="molecule type" value="Genomic_DNA"/>
</dbReference>
<dbReference type="GO" id="GO:0043190">
    <property type="term" value="C:ATP-binding cassette (ABC) transporter complex"/>
    <property type="evidence" value="ECO:0007669"/>
    <property type="project" value="InterPro"/>
</dbReference>
<comment type="similarity">
    <text evidence="5">Belongs to the ABC-2 integral membrane protein family.</text>
</comment>
<protein>
    <recommendedName>
        <fullName evidence="5">Transport permease protein</fullName>
    </recommendedName>
</protein>
<keyword evidence="5" id="KW-1003">Cell membrane</keyword>
<evidence type="ECO:0000313" key="7">
    <source>
        <dbReference type="EMBL" id="OJH35103.1"/>
    </source>
</evidence>
<evidence type="ECO:0000256" key="3">
    <source>
        <dbReference type="ARBA" id="ARBA00022989"/>
    </source>
</evidence>
<comment type="subcellular location">
    <subcellularLocation>
        <location evidence="5">Cell membrane</location>
        <topology evidence="5">Multi-pass membrane protein</topology>
    </subcellularLocation>
    <subcellularLocation>
        <location evidence="1">Membrane</location>
        <topology evidence="1">Multi-pass membrane protein</topology>
    </subcellularLocation>
</comment>
<feature type="domain" description="ABC transmembrane type-2" evidence="6">
    <location>
        <begin position="19"/>
        <end position="249"/>
    </location>
</feature>
<reference evidence="7 8" key="2">
    <citation type="submission" date="2016-12" db="EMBL/GenBank/DDBJ databases">
        <title>Draft Genome Sequence of Cystobacter ferrugineus Strain Cbfe23.</title>
        <authorList>
            <person name="Akbar S."/>
            <person name="Dowd S.E."/>
            <person name="Stevens D.C."/>
        </authorList>
    </citation>
    <scope>NUCLEOTIDE SEQUENCE [LARGE SCALE GENOMIC DNA]</scope>
    <source>
        <strain evidence="7 8">Cbfe23</strain>
    </source>
</reference>
<feature type="transmembrane region" description="Helical" evidence="5">
    <location>
        <begin position="53"/>
        <end position="70"/>
    </location>
</feature>
<keyword evidence="8" id="KW-1185">Reference proteome</keyword>
<organism evidence="7 8">
    <name type="scientific">Cystobacter ferrugineus</name>
    <dbReference type="NCBI Taxonomy" id="83449"/>
    <lineage>
        <taxon>Bacteria</taxon>
        <taxon>Pseudomonadati</taxon>
        <taxon>Myxococcota</taxon>
        <taxon>Myxococcia</taxon>
        <taxon>Myxococcales</taxon>
        <taxon>Cystobacterineae</taxon>
        <taxon>Archangiaceae</taxon>
        <taxon>Cystobacter</taxon>
    </lineage>
</organism>
<evidence type="ECO:0000256" key="2">
    <source>
        <dbReference type="ARBA" id="ARBA00022692"/>
    </source>
</evidence>
<gene>
    <name evidence="7" type="ORF">BON30_39195</name>
</gene>
<evidence type="ECO:0000259" key="6">
    <source>
        <dbReference type="PROSITE" id="PS51012"/>
    </source>
</evidence>
<accession>A0A1L9AYX2</accession>
<dbReference type="NCBIfam" id="NF011648">
    <property type="entry name" value="PRK15066.1"/>
    <property type="match status" value="1"/>
</dbReference>
<dbReference type="Pfam" id="PF01061">
    <property type="entry name" value="ABC2_membrane"/>
    <property type="match status" value="1"/>
</dbReference>
<keyword evidence="4 5" id="KW-0472">Membrane</keyword>
<reference evidence="8" key="1">
    <citation type="submission" date="2016-11" db="EMBL/GenBank/DDBJ databases">
        <authorList>
            <person name="Shukria A."/>
            <person name="Stevens D.C."/>
        </authorList>
    </citation>
    <scope>NUCLEOTIDE SEQUENCE [LARGE SCALE GENOMIC DNA]</scope>
    <source>
        <strain evidence="8">Cbfe23</strain>
    </source>
</reference>
<evidence type="ECO:0000313" key="8">
    <source>
        <dbReference type="Proteomes" id="UP000182229"/>
    </source>
</evidence>
<keyword evidence="2 5" id="KW-0812">Transmembrane</keyword>
<sequence>MNTIGMKTLLVKEVRRFMRVPGQTVLSPLISTSLYFLVFGYSLSGRGAHEVEGVPYLSFIVPGLVFLGLANNSFLNSSSSLFINKIQGTIVDLLVVPLGPLELLAGFIGGAMVRGLMVGLLTWAVATLFTGFHLAHVPATLLFLLLSSYTFSVLGVLAAVWAEKFEQVNFFPTFVMLPLTFLGGVFYSVRELPTPWNHVSLFNPIVYMVEGLRYGMLGSSGFSPLWGGAILLGVALVATGLAWTALRSGYKLKA</sequence>
<evidence type="ECO:0000256" key="4">
    <source>
        <dbReference type="ARBA" id="ARBA00023136"/>
    </source>
</evidence>
<dbReference type="OrthoDB" id="9788252at2"/>
<comment type="caution">
    <text evidence="7">The sequence shown here is derived from an EMBL/GenBank/DDBJ whole genome shotgun (WGS) entry which is preliminary data.</text>
</comment>
<proteinExistence type="inferred from homology"/>
<feature type="transmembrane region" description="Helical" evidence="5">
    <location>
        <begin position="141"/>
        <end position="161"/>
    </location>
</feature>
<dbReference type="AlphaFoldDB" id="A0A1L9AYX2"/>
<dbReference type="STRING" id="83449.BON30_39195"/>
<feature type="transmembrane region" description="Helical" evidence="5">
    <location>
        <begin position="168"/>
        <end position="189"/>
    </location>
</feature>
<dbReference type="InterPro" id="IPR047817">
    <property type="entry name" value="ABC2_TM_bact-type"/>
</dbReference>
<evidence type="ECO:0000256" key="5">
    <source>
        <dbReference type="RuleBase" id="RU361157"/>
    </source>
</evidence>
<feature type="transmembrane region" description="Helical" evidence="5">
    <location>
        <begin position="116"/>
        <end position="135"/>
    </location>
</feature>
<dbReference type="PIRSF" id="PIRSF006648">
    <property type="entry name" value="DrrB"/>
    <property type="match status" value="1"/>
</dbReference>
<name>A0A1L9AYX2_9BACT</name>